<accession>A0A2M6XTJ9</accession>
<proteinExistence type="predicted"/>
<sequence length="468" mass="53863">MAENQKIKIIDETLMQNLRAALADTLFFDDWQTAYRFVRKFEPPLMSRSPQIPEQFRDELHSFIVQAKWAALPALAEQEIVDLFQHHFMAQFALPGKYYDIWDKLRAKLITIPFYDKRDELRQKVRHCLLNNMEAIATKGPLDQLGKESSPTIKNWLVDYNKSTGGEVVDATKLNEYIVRHTVISKITEEEKSRLKKLFNFYEIAKISSLDPRGYEETLSVDDEKWGPGIIQAGRFIPTDRGEVEEMGAFIKKLEAVGAIGKKLEERIKRGEISGAQSMAQTLTAPSIAHISAAESFRAADLQNSIENHLPQRFQDFLETALIKKSFQQDESLRRQVGNDLKSIKNRFYHAINNKLPNEALGALFAIAENGQLRQMFEHDERFVKFWGEYLEKNNLDVEHFKNDPAEQKYAAMFLQYILVNRLKMKPQEAAMIGVVVGGLARQAGELEYQTIAYGDEETGEFQWNFKV</sequence>
<dbReference type="EMBL" id="PEXX01000012">
    <property type="protein sequence ID" value="PIU10909.1"/>
    <property type="molecule type" value="Genomic_DNA"/>
</dbReference>
<evidence type="ECO:0000313" key="1">
    <source>
        <dbReference type="EMBL" id="PIU10909.1"/>
    </source>
</evidence>
<evidence type="ECO:0000313" key="2">
    <source>
        <dbReference type="Proteomes" id="UP000230586"/>
    </source>
</evidence>
<gene>
    <name evidence="1" type="ORF">COT27_00605</name>
</gene>
<name>A0A2M6XTJ9_9BACT</name>
<reference evidence="2" key="1">
    <citation type="submission" date="2017-09" db="EMBL/GenBank/DDBJ databases">
        <title>Depth-based differentiation of microbial function through sediment-hosted aquifers and enrichment of novel symbionts in the deep terrestrial subsurface.</title>
        <authorList>
            <person name="Probst A.J."/>
            <person name="Ladd B."/>
            <person name="Jarett J.K."/>
            <person name="Geller-Mcgrath D.E."/>
            <person name="Sieber C.M.K."/>
            <person name="Emerson J.B."/>
            <person name="Anantharaman K."/>
            <person name="Thomas B.C."/>
            <person name="Malmstrom R."/>
            <person name="Stieglmeier M."/>
            <person name="Klingl A."/>
            <person name="Woyke T."/>
            <person name="Ryan C.M."/>
            <person name="Banfield J.F."/>
        </authorList>
    </citation>
    <scope>NUCLEOTIDE SEQUENCE [LARGE SCALE GENOMIC DNA]</scope>
</reference>
<organism evidence="1 2">
    <name type="scientific">Candidatus Kuenenbacteria bacterium CG08_land_8_20_14_0_20_37_23</name>
    <dbReference type="NCBI Taxonomy" id="1974617"/>
    <lineage>
        <taxon>Bacteria</taxon>
        <taxon>Candidatus Kueneniibacteriota</taxon>
    </lineage>
</organism>
<comment type="caution">
    <text evidence="1">The sequence shown here is derived from an EMBL/GenBank/DDBJ whole genome shotgun (WGS) entry which is preliminary data.</text>
</comment>
<dbReference type="AlphaFoldDB" id="A0A2M6XTJ9"/>
<dbReference type="Proteomes" id="UP000230586">
    <property type="component" value="Unassembled WGS sequence"/>
</dbReference>
<protein>
    <submittedName>
        <fullName evidence="1">Uncharacterized protein</fullName>
    </submittedName>
</protein>